<dbReference type="EMBL" id="GL732670">
    <property type="protein sequence ID" value="EFX67698.1"/>
    <property type="molecule type" value="Genomic_DNA"/>
</dbReference>
<evidence type="ECO:0000313" key="3">
    <source>
        <dbReference type="Proteomes" id="UP000000305"/>
    </source>
</evidence>
<feature type="compositionally biased region" description="Basic and acidic residues" evidence="1">
    <location>
        <begin position="82"/>
        <end position="96"/>
    </location>
</feature>
<name>E9HKQ1_DAPPU</name>
<proteinExistence type="predicted"/>
<feature type="compositionally biased region" description="Acidic residues" evidence="1">
    <location>
        <begin position="174"/>
        <end position="229"/>
    </location>
</feature>
<dbReference type="GO" id="GO:0035145">
    <property type="term" value="C:exon-exon junction complex"/>
    <property type="evidence" value="ECO:0007669"/>
    <property type="project" value="InterPro"/>
</dbReference>
<dbReference type="HOGENOM" id="CLU_912931_0_0_1"/>
<gene>
    <name evidence="2" type="ORF">DAPPUDRAFT_261213</name>
</gene>
<dbReference type="PANTHER" id="PTHR13434:SF0">
    <property type="entry name" value="PROTEIN CASC3"/>
    <property type="match status" value="1"/>
</dbReference>
<feature type="region of interest" description="Disordered" evidence="1">
    <location>
        <begin position="1"/>
        <end position="257"/>
    </location>
</feature>
<dbReference type="InterPro" id="IPR028544">
    <property type="entry name" value="CASC3"/>
</dbReference>
<dbReference type="AlphaFoldDB" id="E9HKQ1"/>
<dbReference type="PhylomeDB" id="E9HKQ1"/>
<feature type="compositionally biased region" description="Polar residues" evidence="1">
    <location>
        <begin position="123"/>
        <end position="138"/>
    </location>
</feature>
<feature type="compositionally biased region" description="Basic and acidic residues" evidence="1">
    <location>
        <begin position="230"/>
        <end position="255"/>
    </location>
</feature>
<reference evidence="2 3" key="1">
    <citation type="journal article" date="2011" name="Science">
        <title>The ecoresponsive genome of Daphnia pulex.</title>
        <authorList>
            <person name="Colbourne J.K."/>
            <person name="Pfrender M.E."/>
            <person name="Gilbert D."/>
            <person name="Thomas W.K."/>
            <person name="Tucker A."/>
            <person name="Oakley T.H."/>
            <person name="Tokishita S."/>
            <person name="Aerts A."/>
            <person name="Arnold G.J."/>
            <person name="Basu M.K."/>
            <person name="Bauer D.J."/>
            <person name="Caceres C.E."/>
            <person name="Carmel L."/>
            <person name="Casola C."/>
            <person name="Choi J.H."/>
            <person name="Detter J.C."/>
            <person name="Dong Q."/>
            <person name="Dusheyko S."/>
            <person name="Eads B.D."/>
            <person name="Frohlich T."/>
            <person name="Geiler-Samerotte K.A."/>
            <person name="Gerlach D."/>
            <person name="Hatcher P."/>
            <person name="Jogdeo S."/>
            <person name="Krijgsveld J."/>
            <person name="Kriventseva E.V."/>
            <person name="Kultz D."/>
            <person name="Laforsch C."/>
            <person name="Lindquist E."/>
            <person name="Lopez J."/>
            <person name="Manak J.R."/>
            <person name="Muller J."/>
            <person name="Pangilinan J."/>
            <person name="Patwardhan R.P."/>
            <person name="Pitluck S."/>
            <person name="Pritham E.J."/>
            <person name="Rechtsteiner A."/>
            <person name="Rho M."/>
            <person name="Rogozin I.B."/>
            <person name="Sakarya O."/>
            <person name="Salamov A."/>
            <person name="Schaack S."/>
            <person name="Shapiro H."/>
            <person name="Shiga Y."/>
            <person name="Skalitzky C."/>
            <person name="Smith Z."/>
            <person name="Souvorov A."/>
            <person name="Sung W."/>
            <person name="Tang Z."/>
            <person name="Tsuchiya D."/>
            <person name="Tu H."/>
            <person name="Vos H."/>
            <person name="Wang M."/>
            <person name="Wolf Y.I."/>
            <person name="Yamagata H."/>
            <person name="Yamada T."/>
            <person name="Ye Y."/>
            <person name="Shaw J.R."/>
            <person name="Andrews J."/>
            <person name="Crease T.J."/>
            <person name="Tang H."/>
            <person name="Lucas S.M."/>
            <person name="Robertson H.M."/>
            <person name="Bork P."/>
            <person name="Koonin E.V."/>
            <person name="Zdobnov E.M."/>
            <person name="Grigoriev I.V."/>
            <person name="Lynch M."/>
            <person name="Boore J.L."/>
        </authorList>
    </citation>
    <scope>NUCLEOTIDE SEQUENCE [LARGE SCALE GENOMIC DNA]</scope>
</reference>
<feature type="compositionally biased region" description="Basic and acidic residues" evidence="1">
    <location>
        <begin position="106"/>
        <end position="116"/>
    </location>
</feature>
<accession>E9HKQ1</accession>
<dbReference type="PANTHER" id="PTHR13434">
    <property type="entry name" value="PROTEIN CASC3"/>
    <property type="match status" value="1"/>
</dbReference>
<evidence type="ECO:0000313" key="2">
    <source>
        <dbReference type="EMBL" id="EFX67698.1"/>
    </source>
</evidence>
<feature type="compositionally biased region" description="Basic and acidic residues" evidence="1">
    <location>
        <begin position="44"/>
        <end position="68"/>
    </location>
</feature>
<dbReference type="GO" id="GO:0003723">
    <property type="term" value="F:RNA binding"/>
    <property type="evidence" value="ECO:0007669"/>
    <property type="project" value="InterPro"/>
</dbReference>
<evidence type="ECO:0008006" key="4">
    <source>
        <dbReference type="Google" id="ProtNLM"/>
    </source>
</evidence>
<keyword evidence="3" id="KW-1185">Reference proteome</keyword>
<dbReference type="GO" id="GO:0006397">
    <property type="term" value="P:mRNA processing"/>
    <property type="evidence" value="ECO:0007669"/>
    <property type="project" value="InterPro"/>
</dbReference>
<protein>
    <recommendedName>
        <fullName evidence="4">Protein CASC3</fullName>
    </recommendedName>
</protein>
<feature type="region of interest" description="Disordered" evidence="1">
    <location>
        <begin position="276"/>
        <end position="305"/>
    </location>
</feature>
<feature type="compositionally biased region" description="Basic and acidic residues" evidence="1">
    <location>
        <begin position="153"/>
        <end position="173"/>
    </location>
</feature>
<dbReference type="KEGG" id="dpx:DAPPUDRAFT_261213"/>
<organism evidence="2 3">
    <name type="scientific">Daphnia pulex</name>
    <name type="common">Water flea</name>
    <dbReference type="NCBI Taxonomy" id="6669"/>
    <lineage>
        <taxon>Eukaryota</taxon>
        <taxon>Metazoa</taxon>
        <taxon>Ecdysozoa</taxon>
        <taxon>Arthropoda</taxon>
        <taxon>Crustacea</taxon>
        <taxon>Branchiopoda</taxon>
        <taxon>Diplostraca</taxon>
        <taxon>Cladocera</taxon>
        <taxon>Anomopoda</taxon>
        <taxon>Daphniidae</taxon>
        <taxon>Daphnia</taxon>
    </lineage>
</organism>
<dbReference type="OrthoDB" id="657902at2759"/>
<feature type="compositionally biased region" description="Polar residues" evidence="1">
    <location>
        <begin position="71"/>
        <end position="81"/>
    </location>
</feature>
<dbReference type="InParanoid" id="E9HKQ1"/>
<feature type="compositionally biased region" description="Polar residues" evidence="1">
    <location>
        <begin position="9"/>
        <end position="19"/>
    </location>
</feature>
<dbReference type="STRING" id="6669.E9HKQ1"/>
<sequence>MLLRLSRAPHQQSKLQTKSRLQKSMLLLQNPPRNEAGEAPAVTEHVENSKKEEKPEVQPQTPKEEKLVPQDSKNSNQNSEATEPKEEVGEVKRVTAHESQSAVETETVKEETKVEDTVVTADNSNATKEIQVESNTEVETPVGATEEVQGESHVGEKQPEGSKDEEGENKEGELVEDEESKEVEGENEEEEVAVSEQDSEESDDSEGDSEDESECDSEEEEVDGEESDDKDPPGKPLDVDEEHKKPQYIPKREPVARVVPKKMRSELTYRWGYDMFDPNQQVPKSKQEWVDQSGYDIRQEEASPR</sequence>
<dbReference type="Proteomes" id="UP000000305">
    <property type="component" value="Unassembled WGS sequence"/>
</dbReference>
<evidence type="ECO:0000256" key="1">
    <source>
        <dbReference type="SAM" id="MobiDB-lite"/>
    </source>
</evidence>